<dbReference type="Proteomes" id="UP001230951">
    <property type="component" value="Unassembled WGS sequence"/>
</dbReference>
<feature type="transmembrane region" description="Helical" evidence="7">
    <location>
        <begin position="183"/>
        <end position="207"/>
    </location>
</feature>
<evidence type="ECO:0000313" key="10">
    <source>
        <dbReference type="EMBL" id="MDP9903633.1"/>
    </source>
</evidence>
<dbReference type="InterPro" id="IPR035906">
    <property type="entry name" value="MetI-like_sf"/>
</dbReference>
<evidence type="ECO:0000256" key="6">
    <source>
        <dbReference type="ARBA" id="ARBA00023136"/>
    </source>
</evidence>
<evidence type="ECO:0000256" key="1">
    <source>
        <dbReference type="ARBA" id="ARBA00004651"/>
    </source>
</evidence>
<evidence type="ECO:0000313" key="11">
    <source>
        <dbReference type="EMBL" id="MDQ0179714.1"/>
    </source>
</evidence>
<keyword evidence="4 7" id="KW-0812">Transmembrane</keyword>
<feature type="transmembrane region" description="Helical" evidence="7">
    <location>
        <begin position="130"/>
        <end position="150"/>
    </location>
</feature>
<protein>
    <submittedName>
        <fullName evidence="10">Multiple sugar transport system permease protein</fullName>
    </submittedName>
</protein>
<keyword evidence="12" id="KW-1185">Reference proteome</keyword>
<dbReference type="AlphaFoldDB" id="A0AAW8DG37"/>
<comment type="similarity">
    <text evidence="7">Belongs to the binding-protein-dependent transport system permease family.</text>
</comment>
<feature type="transmembrane region" description="Helical" evidence="7">
    <location>
        <begin position="28"/>
        <end position="58"/>
    </location>
</feature>
<evidence type="ECO:0000256" key="7">
    <source>
        <dbReference type="RuleBase" id="RU363032"/>
    </source>
</evidence>
<comment type="caution">
    <text evidence="10">The sequence shown here is derived from an EMBL/GenBank/DDBJ whole genome shotgun (WGS) entry which is preliminary data.</text>
</comment>
<dbReference type="Pfam" id="PF00528">
    <property type="entry name" value="BPD_transp_1"/>
    <property type="match status" value="1"/>
</dbReference>
<feature type="domain" description="ABC transmembrane type-1" evidence="9">
    <location>
        <begin position="93"/>
        <end position="311"/>
    </location>
</feature>
<comment type="subcellular location">
    <subcellularLocation>
        <location evidence="1 7">Cell membrane</location>
        <topology evidence="1 7">Multi-pass membrane protein</topology>
    </subcellularLocation>
</comment>
<name>A0AAW8DG37_9MICC</name>
<sequence length="322" mass="35077">MTLLIRSQAGRTAPPPTQRRRRLSSHSIMGPAMAAPALILLAVFLAIPFLGAIAMSFYRLQLNSTRAPRLIGLEQYSRLFADPDISAAFLHSLGNNFTFAAVVVPVQTGLALGLALLVNGKLRGMAVFRTMFFMPLVFPLALVAVVWRLIFARDDHGLLNSAISLFTGGSIGPHDWLGSSATAMGAIIVMSIWQSVSFQMIILLGGLQAVPHDLYEAASLDRAGRWSQFLHVTVPGIRNTLIFVALLTTVFSFRLFDQVYLLGQSGSVDIESTQTMMYQVITTGYDQNNIGQGAAMAVVFLVIVTIVAVIQRRLVRQEGSIR</sequence>
<dbReference type="PROSITE" id="PS50928">
    <property type="entry name" value="ABC_TM1"/>
    <property type="match status" value="1"/>
</dbReference>
<gene>
    <name evidence="10" type="ORF">J2S90_000573</name>
    <name evidence="11" type="ORF">J2S93_001130</name>
</gene>
<dbReference type="InterPro" id="IPR000515">
    <property type="entry name" value="MetI-like"/>
</dbReference>
<evidence type="ECO:0000256" key="5">
    <source>
        <dbReference type="ARBA" id="ARBA00022989"/>
    </source>
</evidence>
<evidence type="ECO:0000256" key="8">
    <source>
        <dbReference type="SAM" id="MobiDB-lite"/>
    </source>
</evidence>
<evidence type="ECO:0000256" key="3">
    <source>
        <dbReference type="ARBA" id="ARBA00022475"/>
    </source>
</evidence>
<dbReference type="Proteomes" id="UP001242995">
    <property type="component" value="Unassembled WGS sequence"/>
</dbReference>
<feature type="transmembrane region" description="Helical" evidence="7">
    <location>
        <begin position="290"/>
        <end position="310"/>
    </location>
</feature>
<evidence type="ECO:0000313" key="12">
    <source>
        <dbReference type="Proteomes" id="UP001230951"/>
    </source>
</evidence>
<evidence type="ECO:0000256" key="2">
    <source>
        <dbReference type="ARBA" id="ARBA00022448"/>
    </source>
</evidence>
<dbReference type="RefSeq" id="WP_306959088.1">
    <property type="nucleotide sequence ID" value="NZ_JAUSRG010000001.1"/>
</dbReference>
<dbReference type="Gene3D" id="1.10.3720.10">
    <property type="entry name" value="MetI-like"/>
    <property type="match status" value="1"/>
</dbReference>
<evidence type="ECO:0000259" key="9">
    <source>
        <dbReference type="PROSITE" id="PS50928"/>
    </source>
</evidence>
<dbReference type="PANTHER" id="PTHR30193:SF37">
    <property type="entry name" value="INNER MEMBRANE ABC TRANSPORTER PERMEASE PROTEIN YCJO"/>
    <property type="match status" value="1"/>
</dbReference>
<keyword evidence="3" id="KW-1003">Cell membrane</keyword>
<feature type="transmembrane region" description="Helical" evidence="7">
    <location>
        <begin position="97"/>
        <end position="118"/>
    </location>
</feature>
<organism evidence="10 13">
    <name type="scientific">Arthrobacter bambusae</name>
    <dbReference type="NCBI Taxonomy" id="1338426"/>
    <lineage>
        <taxon>Bacteria</taxon>
        <taxon>Bacillati</taxon>
        <taxon>Actinomycetota</taxon>
        <taxon>Actinomycetes</taxon>
        <taxon>Micrococcales</taxon>
        <taxon>Micrococcaceae</taxon>
        <taxon>Arthrobacter</taxon>
    </lineage>
</organism>
<keyword evidence="6 7" id="KW-0472">Membrane</keyword>
<dbReference type="EMBL" id="JAUSRG010000001">
    <property type="protein sequence ID" value="MDP9903633.1"/>
    <property type="molecule type" value="Genomic_DNA"/>
</dbReference>
<dbReference type="SUPFAM" id="SSF161098">
    <property type="entry name" value="MetI-like"/>
    <property type="match status" value="1"/>
</dbReference>
<dbReference type="InterPro" id="IPR051393">
    <property type="entry name" value="ABC_transporter_permease"/>
</dbReference>
<proteinExistence type="inferred from homology"/>
<accession>A0AAW8DG37</accession>
<keyword evidence="5 7" id="KW-1133">Transmembrane helix</keyword>
<dbReference type="PANTHER" id="PTHR30193">
    <property type="entry name" value="ABC TRANSPORTER PERMEASE PROTEIN"/>
    <property type="match status" value="1"/>
</dbReference>
<keyword evidence="10" id="KW-0762">Sugar transport</keyword>
<keyword evidence="2 7" id="KW-0813">Transport</keyword>
<feature type="transmembrane region" description="Helical" evidence="7">
    <location>
        <begin position="228"/>
        <end position="253"/>
    </location>
</feature>
<dbReference type="CDD" id="cd06261">
    <property type="entry name" value="TM_PBP2"/>
    <property type="match status" value="1"/>
</dbReference>
<dbReference type="GO" id="GO:0055085">
    <property type="term" value="P:transmembrane transport"/>
    <property type="evidence" value="ECO:0007669"/>
    <property type="project" value="InterPro"/>
</dbReference>
<evidence type="ECO:0000256" key="4">
    <source>
        <dbReference type="ARBA" id="ARBA00022692"/>
    </source>
</evidence>
<feature type="region of interest" description="Disordered" evidence="8">
    <location>
        <begin position="1"/>
        <end position="24"/>
    </location>
</feature>
<reference evidence="10 12" key="1">
    <citation type="submission" date="2023-07" db="EMBL/GenBank/DDBJ databases">
        <title>Sorghum-associated microbial communities from plants grown in Nebraska, USA.</title>
        <authorList>
            <person name="Schachtman D."/>
        </authorList>
    </citation>
    <scope>NUCLEOTIDE SEQUENCE</scope>
    <source>
        <strain evidence="10">DS1006</strain>
        <strain evidence="11 12">DS1016</strain>
    </source>
</reference>
<evidence type="ECO:0000313" key="13">
    <source>
        <dbReference type="Proteomes" id="UP001242995"/>
    </source>
</evidence>
<dbReference type="EMBL" id="JAUSTF010000002">
    <property type="protein sequence ID" value="MDQ0179714.1"/>
    <property type="molecule type" value="Genomic_DNA"/>
</dbReference>
<dbReference type="GO" id="GO:0005886">
    <property type="term" value="C:plasma membrane"/>
    <property type="evidence" value="ECO:0007669"/>
    <property type="project" value="UniProtKB-SubCell"/>
</dbReference>